<dbReference type="Gene3D" id="3.30.70.270">
    <property type="match status" value="1"/>
</dbReference>
<dbReference type="InterPro" id="IPR003660">
    <property type="entry name" value="HAMP_dom"/>
</dbReference>
<feature type="domain" description="PAC" evidence="3">
    <location>
        <begin position="298"/>
        <end position="350"/>
    </location>
</feature>
<dbReference type="InterPro" id="IPR043128">
    <property type="entry name" value="Rev_trsase/Diguanyl_cyclase"/>
</dbReference>
<protein>
    <submittedName>
        <fullName evidence="7">EAL domain-containing protein</fullName>
    </submittedName>
</protein>
<feature type="transmembrane region" description="Helical" evidence="1">
    <location>
        <begin position="147"/>
        <end position="172"/>
    </location>
</feature>
<feature type="transmembrane region" description="Helical" evidence="1">
    <location>
        <begin position="12"/>
        <end position="31"/>
    </location>
</feature>
<dbReference type="Pfam" id="PF00563">
    <property type="entry name" value="EAL"/>
    <property type="match status" value="1"/>
</dbReference>
<dbReference type="InterPro" id="IPR029787">
    <property type="entry name" value="Nucleotide_cyclase"/>
</dbReference>
<dbReference type="InterPro" id="IPR052155">
    <property type="entry name" value="Biofilm_reg_signaling"/>
</dbReference>
<dbReference type="CDD" id="cd01949">
    <property type="entry name" value="GGDEF"/>
    <property type="match status" value="1"/>
</dbReference>
<evidence type="ECO:0000256" key="1">
    <source>
        <dbReference type="SAM" id="Phobius"/>
    </source>
</evidence>
<evidence type="ECO:0000313" key="7">
    <source>
        <dbReference type="EMBL" id="WRS39462.1"/>
    </source>
</evidence>
<dbReference type="Gene3D" id="3.20.20.450">
    <property type="entry name" value="EAL domain"/>
    <property type="match status" value="1"/>
</dbReference>
<dbReference type="CDD" id="cd06225">
    <property type="entry name" value="HAMP"/>
    <property type="match status" value="1"/>
</dbReference>
<feature type="domain" description="HAMP" evidence="5">
    <location>
        <begin position="166"/>
        <end position="218"/>
    </location>
</feature>
<name>A0ABZ1CMB4_9PROT</name>
<dbReference type="InterPro" id="IPR000014">
    <property type="entry name" value="PAS"/>
</dbReference>
<feature type="domain" description="PAS" evidence="2">
    <location>
        <begin position="223"/>
        <end position="295"/>
    </location>
</feature>
<evidence type="ECO:0000259" key="4">
    <source>
        <dbReference type="PROSITE" id="PS50883"/>
    </source>
</evidence>
<keyword evidence="8" id="KW-1185">Reference proteome</keyword>
<evidence type="ECO:0000259" key="2">
    <source>
        <dbReference type="PROSITE" id="PS50112"/>
    </source>
</evidence>
<keyword evidence="1" id="KW-0472">Membrane</keyword>
<dbReference type="InterPro" id="IPR035919">
    <property type="entry name" value="EAL_sf"/>
</dbReference>
<dbReference type="EMBL" id="CP141769">
    <property type="protein sequence ID" value="WRS39462.1"/>
    <property type="molecule type" value="Genomic_DNA"/>
</dbReference>
<dbReference type="InterPro" id="IPR001610">
    <property type="entry name" value="PAC"/>
</dbReference>
<dbReference type="Proteomes" id="UP001334732">
    <property type="component" value="Chromosome"/>
</dbReference>
<feature type="domain" description="PAC" evidence="3">
    <location>
        <begin position="450"/>
        <end position="500"/>
    </location>
</feature>
<dbReference type="InterPro" id="IPR035965">
    <property type="entry name" value="PAS-like_dom_sf"/>
</dbReference>
<dbReference type="InterPro" id="IPR013655">
    <property type="entry name" value="PAS_fold_3"/>
</dbReference>
<dbReference type="SUPFAM" id="SSF158472">
    <property type="entry name" value="HAMP domain-like"/>
    <property type="match status" value="1"/>
</dbReference>
<dbReference type="Pfam" id="PF08447">
    <property type="entry name" value="PAS_3"/>
    <property type="match status" value="1"/>
</dbReference>
<keyword evidence="1" id="KW-0812">Transmembrane</keyword>
<feature type="domain" description="EAL" evidence="4">
    <location>
        <begin position="676"/>
        <end position="923"/>
    </location>
</feature>
<keyword evidence="1" id="KW-1133">Transmembrane helix</keyword>
<dbReference type="CDD" id="cd01948">
    <property type="entry name" value="EAL"/>
    <property type="match status" value="1"/>
</dbReference>
<dbReference type="Gene3D" id="6.10.340.10">
    <property type="match status" value="1"/>
</dbReference>
<dbReference type="PROSITE" id="PS50883">
    <property type="entry name" value="EAL"/>
    <property type="match status" value="1"/>
</dbReference>
<dbReference type="InterPro" id="IPR013656">
    <property type="entry name" value="PAS_4"/>
</dbReference>
<dbReference type="RefSeq" id="WP_324779993.1">
    <property type="nucleotide sequence ID" value="NZ_CP141769.1"/>
</dbReference>
<dbReference type="Pfam" id="PF00672">
    <property type="entry name" value="HAMP"/>
    <property type="match status" value="1"/>
</dbReference>
<proteinExistence type="predicted"/>
<evidence type="ECO:0000259" key="5">
    <source>
        <dbReference type="PROSITE" id="PS50885"/>
    </source>
</evidence>
<dbReference type="SMART" id="SM00267">
    <property type="entry name" value="GGDEF"/>
    <property type="match status" value="1"/>
</dbReference>
<gene>
    <name evidence="7" type="ORF">VA613_00930</name>
</gene>
<dbReference type="InterPro" id="IPR000160">
    <property type="entry name" value="GGDEF_dom"/>
</dbReference>
<dbReference type="PANTHER" id="PTHR44757">
    <property type="entry name" value="DIGUANYLATE CYCLASE DGCP"/>
    <property type="match status" value="1"/>
</dbReference>
<evidence type="ECO:0000259" key="3">
    <source>
        <dbReference type="PROSITE" id="PS50113"/>
    </source>
</evidence>
<feature type="domain" description="GGDEF" evidence="6">
    <location>
        <begin position="532"/>
        <end position="665"/>
    </location>
</feature>
<dbReference type="SUPFAM" id="SSF55073">
    <property type="entry name" value="Nucleotide cyclase"/>
    <property type="match status" value="1"/>
</dbReference>
<dbReference type="SMART" id="SM00086">
    <property type="entry name" value="PAC"/>
    <property type="match status" value="2"/>
</dbReference>
<organism evidence="7 8">
    <name type="scientific">Thiobacillus sedimenti</name>
    <dbReference type="NCBI Taxonomy" id="3110231"/>
    <lineage>
        <taxon>Bacteria</taxon>
        <taxon>Pseudomonadati</taxon>
        <taxon>Pseudomonadota</taxon>
        <taxon>Betaproteobacteria</taxon>
        <taxon>Nitrosomonadales</taxon>
        <taxon>Thiobacillaceae</taxon>
        <taxon>Thiobacillus</taxon>
    </lineage>
</organism>
<reference evidence="7 8" key="1">
    <citation type="submission" date="2023-12" db="EMBL/GenBank/DDBJ databases">
        <title>Thiobacillus sedimentum sp. nov., a chemolithoautotrophic sulfur-oxidizing bacterium isolated from freshwater sediment.</title>
        <authorList>
            <person name="Luo J."/>
            <person name="Dai C."/>
        </authorList>
    </citation>
    <scope>NUCLEOTIDE SEQUENCE [LARGE SCALE GENOMIC DNA]</scope>
    <source>
        <strain evidence="7 8">SCUT-2</strain>
    </source>
</reference>
<dbReference type="InterPro" id="IPR000700">
    <property type="entry name" value="PAS-assoc_C"/>
</dbReference>
<dbReference type="PROSITE" id="PS50887">
    <property type="entry name" value="GGDEF"/>
    <property type="match status" value="1"/>
</dbReference>
<dbReference type="PANTHER" id="PTHR44757:SF4">
    <property type="entry name" value="DIGUANYLATE CYCLASE DGCE-RELATED"/>
    <property type="match status" value="1"/>
</dbReference>
<dbReference type="SMART" id="SM00052">
    <property type="entry name" value="EAL"/>
    <property type="match status" value="1"/>
</dbReference>
<dbReference type="CDD" id="cd00130">
    <property type="entry name" value="PAS"/>
    <property type="match status" value="2"/>
</dbReference>
<dbReference type="PROSITE" id="PS50112">
    <property type="entry name" value="PAS"/>
    <property type="match status" value="1"/>
</dbReference>
<dbReference type="Pfam" id="PF00990">
    <property type="entry name" value="GGDEF"/>
    <property type="match status" value="1"/>
</dbReference>
<dbReference type="SUPFAM" id="SSF141868">
    <property type="entry name" value="EAL domain-like"/>
    <property type="match status" value="1"/>
</dbReference>
<dbReference type="NCBIfam" id="TIGR00254">
    <property type="entry name" value="GGDEF"/>
    <property type="match status" value="1"/>
</dbReference>
<sequence>MRNWLGRLSLRYKLTLAALGVEALMLGFLIVNGVQLTSAELQQQAENRARDVGKALVAALLAPLSQQDDASVRDVVETMHREGGLKLIEVRDSAGRSVQRTGSDGTEDDFRLVQPVEFAGQRYGEIAMVLSGDFIKQARSRYLKQSLVIALLALLLTGVLLALSVGGVIRRFEALTRASKRMAQGDLDVNLSDGGRDEIGQLIDTFNRMAESVRFNIDRARENEARFHAIADYTHDLEFWLSPEGALLWVNPSVERMLGYTVGECMGEMRFPADVIHPDDRTAAEFQLRQALRGTSGQGYTLRLCRKDGGHFWAVVNWQPIHDYGGVYQGIRASIHSVDDLKATEASLRQAIGELRTAENLQRKYFEETEQERARLVSLLSAMNLGILFVAADGRVIYHNPAFTRMWMIDEGTSLIGQPAHDVLADSAAALARPDHFSKHLLSVLETRELSDSYEIQMADGRVITELDYPVRDREGRFIGHLWIYEDITRERQTAEQLVYLAERDALTGLYNRHRFQQELARTMMETDRHQGRCAVMFFDLDEFKTINDSYGHRAGDALLIRVAGEIGALVRRNEVFARLGGDEFAVLLPGVQGSEAEILADRVVRAIAQLPFRFEGQSLRLTTSLGIAYYPEHAVDADDLVARADIAMYQAKDAGKNTWRVFRADTVADTEMRSRLSWGERISNALDKGLFQLHYQGVYRTEDGTLSHLEALIRMIDERKPGQLIMPTHFIQLAEKSGRILDIDRWVIHETVRRLADNRAIPAIALNLSGRSLSEPGLPQYIGDELRRSGVEPSRLLVEITETAAVSDLHDAQRMIEALRQLGCGVCLDDFGVGFASFAYLKHLNVDTIKIDGIFIRDLPADPDNQVFVQAMVSVALGLGKSVVAEYVEDGATLGLLRQFGVDLVQGYHLDRPTADHPALAR</sequence>
<dbReference type="SMART" id="SM00304">
    <property type="entry name" value="HAMP"/>
    <property type="match status" value="1"/>
</dbReference>
<evidence type="ECO:0000313" key="8">
    <source>
        <dbReference type="Proteomes" id="UP001334732"/>
    </source>
</evidence>
<dbReference type="SMART" id="SM00091">
    <property type="entry name" value="PAS"/>
    <property type="match status" value="2"/>
</dbReference>
<accession>A0ABZ1CMB4</accession>
<dbReference type="InterPro" id="IPR001633">
    <property type="entry name" value="EAL_dom"/>
</dbReference>
<dbReference type="PROSITE" id="PS50885">
    <property type="entry name" value="HAMP"/>
    <property type="match status" value="1"/>
</dbReference>
<evidence type="ECO:0000259" key="6">
    <source>
        <dbReference type="PROSITE" id="PS50887"/>
    </source>
</evidence>
<dbReference type="Pfam" id="PF08448">
    <property type="entry name" value="PAS_4"/>
    <property type="match status" value="1"/>
</dbReference>
<dbReference type="PROSITE" id="PS50113">
    <property type="entry name" value="PAC"/>
    <property type="match status" value="2"/>
</dbReference>
<dbReference type="Gene3D" id="3.30.450.20">
    <property type="entry name" value="PAS domain"/>
    <property type="match status" value="2"/>
</dbReference>
<dbReference type="SUPFAM" id="SSF55785">
    <property type="entry name" value="PYP-like sensor domain (PAS domain)"/>
    <property type="match status" value="2"/>
</dbReference>
<dbReference type="NCBIfam" id="TIGR00229">
    <property type="entry name" value="sensory_box"/>
    <property type="match status" value="1"/>
</dbReference>